<name>A0A0U5H2U6_9EURY</name>
<dbReference type="Proteomes" id="UP000066737">
    <property type="component" value="Chromosome I"/>
</dbReference>
<organism evidence="1 2">
    <name type="scientific">Halobacterium hubeiense</name>
    <dbReference type="NCBI Taxonomy" id="1407499"/>
    <lineage>
        <taxon>Archaea</taxon>
        <taxon>Methanobacteriati</taxon>
        <taxon>Methanobacteriota</taxon>
        <taxon>Stenosarchaea group</taxon>
        <taxon>Halobacteria</taxon>
        <taxon>Halobacteriales</taxon>
        <taxon>Halobacteriaceae</taxon>
        <taxon>Halobacterium</taxon>
    </lineage>
</organism>
<dbReference type="STRING" id="1407499.HHUB_2524"/>
<keyword evidence="2" id="KW-1185">Reference proteome</keyword>
<evidence type="ECO:0000313" key="1">
    <source>
        <dbReference type="EMBL" id="CQH57375.1"/>
    </source>
</evidence>
<evidence type="ECO:0008006" key="3">
    <source>
        <dbReference type="Google" id="ProtNLM"/>
    </source>
</evidence>
<dbReference type="AlphaFoldDB" id="A0A0U5H2U6"/>
<dbReference type="KEGG" id="hhb:Hhub_2524"/>
<dbReference type="OrthoDB" id="251118at2157"/>
<protein>
    <recommendedName>
        <fullName evidence="3">DUF1918 domain-containing protein</fullName>
    </recommendedName>
</protein>
<dbReference type="RefSeq" id="WP_059056963.1">
    <property type="nucleotide sequence ID" value="NZ_CEML01000001.1"/>
</dbReference>
<dbReference type="GeneID" id="91109981"/>
<evidence type="ECO:0000313" key="2">
    <source>
        <dbReference type="Proteomes" id="UP000066737"/>
    </source>
</evidence>
<accession>A0A0U5H2U6</accession>
<dbReference type="EMBL" id="LN831302">
    <property type="protein sequence ID" value="CQH57375.1"/>
    <property type="molecule type" value="Genomic_DNA"/>
</dbReference>
<proteinExistence type="predicted"/>
<gene>
    <name evidence="1" type="ORF">HHUB_2524</name>
</gene>
<reference evidence="2" key="1">
    <citation type="journal article" date="2016" name="Environ. Microbiol.">
        <title>The complete genome of a viable archaeum isolated from 123-million-year-old rock salt.</title>
        <authorList>
            <person name="Jaakkola S.T."/>
            <person name="Pfeiffer F."/>
            <person name="Ravantti J.J."/>
            <person name="Guo Q."/>
            <person name="Liu Y."/>
            <person name="Chen X."/>
            <person name="Ma H."/>
            <person name="Yang C."/>
            <person name="Oksanen H.M."/>
            <person name="Bamford D.H."/>
        </authorList>
    </citation>
    <scope>NUCLEOTIDE SEQUENCE</scope>
    <source>
        <strain evidence="2">JI20-1</strain>
    </source>
</reference>
<sequence>MTQSSSDLRLGQPVRVARQSADKAKLAVHGYDRHQHFGDDGVVTDLRPGSDGPRVVVRFDDYGRDAVTYAPEELEFV</sequence>